<proteinExistence type="predicted"/>
<dbReference type="EMBL" id="PIXC01000002">
    <property type="protein sequence ID" value="PKE27151.1"/>
    <property type="molecule type" value="Genomic_DNA"/>
</dbReference>
<reference evidence="2 3" key="1">
    <citation type="submission" date="2017-12" db="EMBL/GenBank/DDBJ databases">
        <title>Genomics of Macrococcus caseolyticus.</title>
        <authorList>
            <person name="MacFadyen A.C."/>
            <person name="Paterson G.K."/>
        </authorList>
    </citation>
    <scope>NUCLEOTIDE SEQUENCE [LARGE SCALE GENOMIC DNA]</scope>
    <source>
        <strain evidence="2 3">5788_EF188</strain>
    </source>
</reference>
<dbReference type="InterPro" id="IPR009319">
    <property type="entry name" value="Phage_A118_VSP1"/>
</dbReference>
<feature type="compositionally biased region" description="Basic and acidic residues" evidence="1">
    <location>
        <begin position="286"/>
        <end position="305"/>
    </location>
</feature>
<dbReference type="Pfam" id="PF06152">
    <property type="entry name" value="Phage_min_cap2"/>
    <property type="match status" value="1"/>
</dbReference>
<comment type="caution">
    <text evidence="2">The sequence shown here is derived from an EMBL/GenBank/DDBJ whole genome shotgun (WGS) entry which is preliminary data.</text>
</comment>
<dbReference type="RefSeq" id="WP_101144050.1">
    <property type="nucleotide sequence ID" value="NZ_PIWM01000001.1"/>
</dbReference>
<evidence type="ECO:0008006" key="4">
    <source>
        <dbReference type="Google" id="ProtNLM"/>
    </source>
</evidence>
<gene>
    <name evidence="2" type="ORF">CW686_01525</name>
</gene>
<protein>
    <recommendedName>
        <fullName evidence="4">Minor capsid protein</fullName>
    </recommendedName>
</protein>
<dbReference type="Proteomes" id="UP000233482">
    <property type="component" value="Unassembled WGS sequence"/>
</dbReference>
<evidence type="ECO:0000256" key="1">
    <source>
        <dbReference type="SAM" id="MobiDB-lite"/>
    </source>
</evidence>
<evidence type="ECO:0000313" key="3">
    <source>
        <dbReference type="Proteomes" id="UP000233482"/>
    </source>
</evidence>
<dbReference type="GO" id="GO:0005198">
    <property type="term" value="F:structural molecule activity"/>
    <property type="evidence" value="ECO:0007669"/>
    <property type="project" value="InterPro"/>
</dbReference>
<feature type="region of interest" description="Disordered" evidence="1">
    <location>
        <begin position="285"/>
        <end position="305"/>
    </location>
</feature>
<organism evidence="2 3">
    <name type="scientific">Macrococcoides caseolyticum</name>
    <dbReference type="NCBI Taxonomy" id="69966"/>
    <lineage>
        <taxon>Bacteria</taxon>
        <taxon>Bacillati</taxon>
        <taxon>Bacillota</taxon>
        <taxon>Bacilli</taxon>
        <taxon>Bacillales</taxon>
        <taxon>Staphylococcaceae</taxon>
        <taxon>Macrococcoides</taxon>
    </lineage>
</organism>
<accession>A0A855GID5</accession>
<sequence>MNAEQLTLLIDELKKHIVSLLHNTDHLKDKDVQKTLLTINKIFDELGLTVQEVLPVELAKSYFIAIDEATEDLQEQGIQLNGRAIVDGVVQADFKTQANVEALSNIVTDTMLDMQAAIRTAKENFNSTYMQTLEAVRSDISKGMLDGNNREAIIKRVSDTFLQDGFTSFKTVDGKQLPLDFYSRTVVRTKMRTATNHGHLTRYEEAGVNLVTITGREPTCGVCARYRNHVFSIDGKDKRFPHIDVYKLFPLHPNCECRIRPFVIEYKSQSEINKAVVKAKSFNPDIDPRAQKQKDAYKQDQDKKRIARQEDKHYIKMKAILGDKAPKNVGAYRNIKRNNPSKFEEFKKMMRGEPYEVKDRAY</sequence>
<evidence type="ECO:0000313" key="2">
    <source>
        <dbReference type="EMBL" id="PKE27151.1"/>
    </source>
</evidence>
<name>A0A855GID5_9STAP</name>
<dbReference type="AlphaFoldDB" id="A0A855GID5"/>